<proteinExistence type="predicted"/>
<feature type="compositionally biased region" description="Low complexity" evidence="1">
    <location>
        <begin position="13"/>
        <end position="38"/>
    </location>
</feature>
<organism evidence="2 3">
    <name type="scientific">Tanacetum coccineum</name>
    <dbReference type="NCBI Taxonomy" id="301880"/>
    <lineage>
        <taxon>Eukaryota</taxon>
        <taxon>Viridiplantae</taxon>
        <taxon>Streptophyta</taxon>
        <taxon>Embryophyta</taxon>
        <taxon>Tracheophyta</taxon>
        <taxon>Spermatophyta</taxon>
        <taxon>Magnoliopsida</taxon>
        <taxon>eudicotyledons</taxon>
        <taxon>Gunneridae</taxon>
        <taxon>Pentapetalae</taxon>
        <taxon>asterids</taxon>
        <taxon>campanulids</taxon>
        <taxon>Asterales</taxon>
        <taxon>Asteraceae</taxon>
        <taxon>Asteroideae</taxon>
        <taxon>Anthemideae</taxon>
        <taxon>Anthemidinae</taxon>
        <taxon>Tanacetum</taxon>
    </lineage>
</organism>
<evidence type="ECO:0000256" key="1">
    <source>
        <dbReference type="SAM" id="MobiDB-lite"/>
    </source>
</evidence>
<reference evidence="2" key="2">
    <citation type="submission" date="2022-01" db="EMBL/GenBank/DDBJ databases">
        <authorList>
            <person name="Yamashiro T."/>
            <person name="Shiraishi A."/>
            <person name="Satake H."/>
            <person name="Nakayama K."/>
        </authorList>
    </citation>
    <scope>NUCLEOTIDE SEQUENCE</scope>
</reference>
<protein>
    <submittedName>
        <fullName evidence="2">Uncharacterized protein</fullName>
    </submittedName>
</protein>
<evidence type="ECO:0000313" key="3">
    <source>
        <dbReference type="Proteomes" id="UP001151760"/>
    </source>
</evidence>
<comment type="caution">
    <text evidence="2">The sequence shown here is derived from an EMBL/GenBank/DDBJ whole genome shotgun (WGS) entry which is preliminary data.</text>
</comment>
<keyword evidence="3" id="KW-1185">Reference proteome</keyword>
<sequence>MYAEVFGIDVPLTQSQPTGSTQGTHRTPSAPRRSTRLTPPTPVINVEKADEMILQDTLQLSLAEHKSHEEQEARENVALVNEHLASEEIEKMVDGQENVVDDSSIHRNDESNILGTKIEPRSNKESLEVEITKDKEVEITKDKEVEITKETPVVDITNVVIPVNVNDEDEEINNEVFELKRREKGKIVEETRNSPIPTPIRSPRIHTNLVSSDTEKLQELMDTNTTSS</sequence>
<feature type="region of interest" description="Disordered" evidence="1">
    <location>
        <begin position="1"/>
        <end position="44"/>
    </location>
</feature>
<dbReference type="Proteomes" id="UP001151760">
    <property type="component" value="Unassembled WGS sequence"/>
</dbReference>
<dbReference type="EMBL" id="BQNB010015909">
    <property type="protein sequence ID" value="GJT45534.1"/>
    <property type="molecule type" value="Genomic_DNA"/>
</dbReference>
<accession>A0ABQ5E4F9</accession>
<reference evidence="2" key="1">
    <citation type="journal article" date="2022" name="Int. J. Mol. Sci.">
        <title>Draft Genome of Tanacetum Coccineum: Genomic Comparison of Closely Related Tanacetum-Family Plants.</title>
        <authorList>
            <person name="Yamashiro T."/>
            <person name="Shiraishi A."/>
            <person name="Nakayama K."/>
            <person name="Satake H."/>
        </authorList>
    </citation>
    <scope>NUCLEOTIDE SEQUENCE</scope>
</reference>
<gene>
    <name evidence="2" type="ORF">Tco_0954249</name>
</gene>
<name>A0ABQ5E4F9_9ASTR</name>
<evidence type="ECO:0000313" key="2">
    <source>
        <dbReference type="EMBL" id="GJT45534.1"/>
    </source>
</evidence>